<dbReference type="InterPro" id="IPR010987">
    <property type="entry name" value="Glutathione-S-Trfase_C-like"/>
</dbReference>
<comment type="catalytic activity">
    <reaction evidence="4">
        <text>RX + glutathione = an S-substituted glutathione + a halide anion + H(+)</text>
        <dbReference type="Rhea" id="RHEA:16437"/>
        <dbReference type="ChEBI" id="CHEBI:15378"/>
        <dbReference type="ChEBI" id="CHEBI:16042"/>
        <dbReference type="ChEBI" id="CHEBI:17792"/>
        <dbReference type="ChEBI" id="CHEBI:57925"/>
        <dbReference type="ChEBI" id="CHEBI:90779"/>
        <dbReference type="EC" id="2.5.1.18"/>
    </reaction>
</comment>
<evidence type="ECO:0000313" key="7">
    <source>
        <dbReference type="EMBL" id="KAK1317063.1"/>
    </source>
</evidence>
<dbReference type="PROSITE" id="PS50404">
    <property type="entry name" value="GST_NTER"/>
    <property type="match status" value="1"/>
</dbReference>
<dbReference type="InterPro" id="IPR036282">
    <property type="entry name" value="Glutathione-S-Trfase_C_sf"/>
</dbReference>
<dbReference type="PANTHER" id="PTHR43900">
    <property type="entry name" value="GLUTATHIONE S-TRANSFERASE RHO"/>
    <property type="match status" value="1"/>
</dbReference>
<dbReference type="Proteomes" id="UP001180020">
    <property type="component" value="Unassembled WGS sequence"/>
</dbReference>
<dbReference type="CDD" id="cd03187">
    <property type="entry name" value="GST_C_Phi"/>
    <property type="match status" value="1"/>
</dbReference>
<dbReference type="Pfam" id="PF02798">
    <property type="entry name" value="GST_N"/>
    <property type="match status" value="1"/>
</dbReference>
<dbReference type="SUPFAM" id="SSF52833">
    <property type="entry name" value="Thioredoxin-like"/>
    <property type="match status" value="1"/>
</dbReference>
<dbReference type="Gene3D" id="3.40.30.10">
    <property type="entry name" value="Glutaredoxin"/>
    <property type="match status" value="1"/>
</dbReference>
<dbReference type="GO" id="GO:0006749">
    <property type="term" value="P:glutathione metabolic process"/>
    <property type="evidence" value="ECO:0007669"/>
    <property type="project" value="TreeGrafter"/>
</dbReference>
<dbReference type="InterPro" id="IPR034347">
    <property type="entry name" value="GST_Phi_C"/>
</dbReference>
<reference evidence="7" key="2">
    <citation type="submission" date="2023-06" db="EMBL/GenBank/DDBJ databases">
        <authorList>
            <person name="Ma L."/>
            <person name="Liu K.-W."/>
            <person name="Li Z."/>
            <person name="Hsiao Y.-Y."/>
            <person name="Qi Y."/>
            <person name="Fu T."/>
            <person name="Tang G."/>
            <person name="Zhang D."/>
            <person name="Sun W.-H."/>
            <person name="Liu D.-K."/>
            <person name="Li Y."/>
            <person name="Chen G.-Z."/>
            <person name="Liu X.-D."/>
            <person name="Liao X.-Y."/>
            <person name="Jiang Y.-T."/>
            <person name="Yu X."/>
            <person name="Hao Y."/>
            <person name="Huang J."/>
            <person name="Zhao X.-W."/>
            <person name="Ke S."/>
            <person name="Chen Y.-Y."/>
            <person name="Wu W.-L."/>
            <person name="Hsu J.-L."/>
            <person name="Lin Y.-F."/>
            <person name="Huang M.-D."/>
            <person name="Li C.-Y."/>
            <person name="Huang L."/>
            <person name="Wang Z.-W."/>
            <person name="Zhao X."/>
            <person name="Zhong W.-Y."/>
            <person name="Peng D.-H."/>
            <person name="Ahmad S."/>
            <person name="Lan S."/>
            <person name="Zhang J.-S."/>
            <person name="Tsai W.-C."/>
            <person name="Van De Peer Y."/>
            <person name="Liu Z.-J."/>
        </authorList>
    </citation>
    <scope>NUCLEOTIDE SEQUENCE</scope>
    <source>
        <strain evidence="7">CP</strain>
        <tissue evidence="7">Leaves</tissue>
    </source>
</reference>
<comment type="similarity">
    <text evidence="1">Belongs to the GST superfamily. Phi family.</text>
</comment>
<sequence>MAGLKLYGVSQSTNVMRALVCLYEKGLDFEFVSVDMHSGEHKKDPFISFNGDPCDNPGESRAITEHLCHAYPEKGPALLPSDKKALASVLTWKEVEAGQFNVPASKLAFELFYKAFLFGGTADEAVVAEHEERLAKVLDVYEVRLSKNNYLGGDEYSLADLNHLPCLHFLVGTPVKKIFDSRPHVSKWCTDALARPAWAKVVAMM</sequence>
<evidence type="ECO:0000259" key="6">
    <source>
        <dbReference type="PROSITE" id="PS50405"/>
    </source>
</evidence>
<evidence type="ECO:0000256" key="2">
    <source>
        <dbReference type="ARBA" id="ARBA00012452"/>
    </source>
</evidence>
<keyword evidence="3" id="KW-0808">Transferase</keyword>
<evidence type="ECO:0000259" key="5">
    <source>
        <dbReference type="PROSITE" id="PS50404"/>
    </source>
</evidence>
<dbReference type="InterPro" id="IPR004046">
    <property type="entry name" value="GST_C"/>
</dbReference>
<feature type="domain" description="GST N-terminal" evidence="5">
    <location>
        <begin position="2"/>
        <end position="75"/>
    </location>
</feature>
<proteinExistence type="inferred from homology"/>
<dbReference type="GO" id="GO:0005737">
    <property type="term" value="C:cytoplasm"/>
    <property type="evidence" value="ECO:0007669"/>
    <property type="project" value="TreeGrafter"/>
</dbReference>
<reference evidence="7" key="1">
    <citation type="journal article" date="2023" name="Nat. Commun.">
        <title>Diploid and tetraploid genomes of Acorus and the evolution of monocots.</title>
        <authorList>
            <person name="Ma L."/>
            <person name="Liu K.W."/>
            <person name="Li Z."/>
            <person name="Hsiao Y.Y."/>
            <person name="Qi Y."/>
            <person name="Fu T."/>
            <person name="Tang G.D."/>
            <person name="Zhang D."/>
            <person name="Sun W.H."/>
            <person name="Liu D.K."/>
            <person name="Li Y."/>
            <person name="Chen G.Z."/>
            <person name="Liu X.D."/>
            <person name="Liao X.Y."/>
            <person name="Jiang Y.T."/>
            <person name="Yu X."/>
            <person name="Hao Y."/>
            <person name="Huang J."/>
            <person name="Zhao X.W."/>
            <person name="Ke S."/>
            <person name="Chen Y.Y."/>
            <person name="Wu W.L."/>
            <person name="Hsu J.L."/>
            <person name="Lin Y.F."/>
            <person name="Huang M.D."/>
            <person name="Li C.Y."/>
            <person name="Huang L."/>
            <person name="Wang Z.W."/>
            <person name="Zhao X."/>
            <person name="Zhong W.Y."/>
            <person name="Peng D.H."/>
            <person name="Ahmad S."/>
            <person name="Lan S."/>
            <person name="Zhang J.S."/>
            <person name="Tsai W.C."/>
            <person name="Van de Peer Y."/>
            <person name="Liu Z.J."/>
        </authorList>
    </citation>
    <scope>NUCLEOTIDE SEQUENCE</scope>
    <source>
        <strain evidence="7">CP</strain>
    </source>
</reference>
<evidence type="ECO:0000256" key="4">
    <source>
        <dbReference type="ARBA" id="ARBA00047960"/>
    </source>
</evidence>
<keyword evidence="8" id="KW-1185">Reference proteome</keyword>
<dbReference type="EMBL" id="JAUJYO010000005">
    <property type="protein sequence ID" value="KAK1317063.1"/>
    <property type="molecule type" value="Genomic_DNA"/>
</dbReference>
<dbReference type="InterPro" id="IPR040079">
    <property type="entry name" value="Glutathione_S-Trfase"/>
</dbReference>
<name>A0AAV9EXZ0_ACOCL</name>
<dbReference type="EC" id="2.5.1.18" evidence="2"/>
<evidence type="ECO:0000256" key="1">
    <source>
        <dbReference type="ARBA" id="ARBA00010128"/>
    </source>
</evidence>
<protein>
    <recommendedName>
        <fullName evidence="2">glutathione transferase</fullName>
        <ecNumber evidence="2">2.5.1.18</ecNumber>
    </recommendedName>
</protein>
<dbReference type="GO" id="GO:0009636">
    <property type="term" value="P:response to toxic substance"/>
    <property type="evidence" value="ECO:0007669"/>
    <property type="project" value="UniProtKB-ARBA"/>
</dbReference>
<dbReference type="SUPFAM" id="SSF47616">
    <property type="entry name" value="GST C-terminal domain-like"/>
    <property type="match status" value="1"/>
</dbReference>
<dbReference type="Pfam" id="PF00043">
    <property type="entry name" value="GST_C"/>
    <property type="match status" value="1"/>
</dbReference>
<dbReference type="GO" id="GO:0004364">
    <property type="term" value="F:glutathione transferase activity"/>
    <property type="evidence" value="ECO:0007669"/>
    <property type="project" value="UniProtKB-EC"/>
</dbReference>
<dbReference type="PROSITE" id="PS50405">
    <property type="entry name" value="GST_CTER"/>
    <property type="match status" value="1"/>
</dbReference>
<dbReference type="PANTHER" id="PTHR43900:SF47">
    <property type="entry name" value="GLUTATHIONE S-TRANSFERASE F6-RELATED"/>
    <property type="match status" value="1"/>
</dbReference>
<dbReference type="SFLD" id="SFLDS00019">
    <property type="entry name" value="Glutathione_Transferase_(cytos"/>
    <property type="match status" value="1"/>
</dbReference>
<dbReference type="InterPro" id="IPR004045">
    <property type="entry name" value="Glutathione_S-Trfase_N"/>
</dbReference>
<dbReference type="Gene3D" id="1.20.1050.10">
    <property type="match status" value="1"/>
</dbReference>
<dbReference type="SFLD" id="SFLDG00358">
    <property type="entry name" value="Main_(cytGST)"/>
    <property type="match status" value="1"/>
</dbReference>
<dbReference type="GO" id="GO:0043295">
    <property type="term" value="F:glutathione binding"/>
    <property type="evidence" value="ECO:0007669"/>
    <property type="project" value="TreeGrafter"/>
</dbReference>
<accession>A0AAV9EXZ0</accession>
<organism evidence="7 8">
    <name type="scientific">Acorus calamus</name>
    <name type="common">Sweet flag</name>
    <dbReference type="NCBI Taxonomy" id="4465"/>
    <lineage>
        <taxon>Eukaryota</taxon>
        <taxon>Viridiplantae</taxon>
        <taxon>Streptophyta</taxon>
        <taxon>Embryophyta</taxon>
        <taxon>Tracheophyta</taxon>
        <taxon>Spermatophyta</taxon>
        <taxon>Magnoliopsida</taxon>
        <taxon>Liliopsida</taxon>
        <taxon>Acoraceae</taxon>
        <taxon>Acorus</taxon>
    </lineage>
</organism>
<comment type="caution">
    <text evidence="7">The sequence shown here is derived from an EMBL/GenBank/DDBJ whole genome shotgun (WGS) entry which is preliminary data.</text>
</comment>
<dbReference type="AlphaFoldDB" id="A0AAV9EXZ0"/>
<feature type="domain" description="GST C-terminal" evidence="6">
    <location>
        <begin position="82"/>
        <end position="205"/>
    </location>
</feature>
<dbReference type="InterPro" id="IPR036249">
    <property type="entry name" value="Thioredoxin-like_sf"/>
</dbReference>
<dbReference type="FunFam" id="1.20.1050.10:FF:000004">
    <property type="entry name" value="Glutathione S-transferase F2"/>
    <property type="match status" value="1"/>
</dbReference>
<evidence type="ECO:0000256" key="3">
    <source>
        <dbReference type="ARBA" id="ARBA00022679"/>
    </source>
</evidence>
<evidence type="ECO:0000313" key="8">
    <source>
        <dbReference type="Proteomes" id="UP001180020"/>
    </source>
</evidence>
<gene>
    <name evidence="7" type="ORF">QJS10_CPA05g00461</name>
</gene>